<dbReference type="GO" id="GO:0005737">
    <property type="term" value="C:cytoplasm"/>
    <property type="evidence" value="ECO:0007669"/>
    <property type="project" value="UniProtKB-SubCell"/>
</dbReference>
<dbReference type="SUPFAM" id="SSF55729">
    <property type="entry name" value="Acyl-CoA N-acyltransferases (Nat)"/>
    <property type="match status" value="1"/>
</dbReference>
<evidence type="ECO:0000256" key="14">
    <source>
        <dbReference type="ARBA" id="ARBA00083640"/>
    </source>
</evidence>
<dbReference type="Gene3D" id="3.40.630.70">
    <property type="entry name" value="Leucyl/phenylalanyl-tRNA-protein transferase, C-terminal domain"/>
    <property type="match status" value="1"/>
</dbReference>
<keyword evidence="17" id="KW-1185">Reference proteome</keyword>
<organism evidence="16 17">
    <name type="scientific">Aureispira anguillae</name>
    <dbReference type="NCBI Taxonomy" id="2864201"/>
    <lineage>
        <taxon>Bacteria</taxon>
        <taxon>Pseudomonadati</taxon>
        <taxon>Bacteroidota</taxon>
        <taxon>Saprospiria</taxon>
        <taxon>Saprospirales</taxon>
        <taxon>Saprospiraceae</taxon>
        <taxon>Aureispira</taxon>
    </lineage>
</organism>
<dbReference type="FunFam" id="3.40.630.70:FF:000001">
    <property type="entry name" value="Leucyl/phenylalanyl-tRNA--protein transferase"/>
    <property type="match status" value="1"/>
</dbReference>
<reference evidence="16" key="1">
    <citation type="submission" date="2022-09" db="EMBL/GenBank/DDBJ databases">
        <title>Aureispira anguillicida sp. nov., isolated from Leptocephalus of Japanese eel Anguilla japonica.</title>
        <authorList>
            <person name="Yuasa K."/>
            <person name="Mekata T."/>
            <person name="Ikunari K."/>
        </authorList>
    </citation>
    <scope>NUCLEOTIDE SEQUENCE</scope>
    <source>
        <strain evidence="16">EL160426</strain>
    </source>
</reference>
<evidence type="ECO:0000313" key="17">
    <source>
        <dbReference type="Proteomes" id="UP001060919"/>
    </source>
</evidence>
<dbReference type="InterPro" id="IPR016181">
    <property type="entry name" value="Acyl_CoA_acyltransferase"/>
</dbReference>
<dbReference type="Proteomes" id="UP001060919">
    <property type="component" value="Chromosome"/>
</dbReference>
<comment type="similarity">
    <text evidence="9 15">Belongs to the L/F-transferase family.</text>
</comment>
<comment type="subcellular location">
    <subcellularLocation>
        <location evidence="1 15">Cytoplasm</location>
    </subcellularLocation>
</comment>
<dbReference type="KEGG" id="aup:AsAng_0026150"/>
<dbReference type="PANTHER" id="PTHR30098:SF2">
    <property type="entry name" value="LEUCYL_PHENYLALANYL-TRNA--PROTEIN TRANSFERASE"/>
    <property type="match status" value="1"/>
</dbReference>
<dbReference type="GO" id="GO:0008914">
    <property type="term" value="F:leucyl-tRNA--protein transferase activity"/>
    <property type="evidence" value="ECO:0007669"/>
    <property type="project" value="UniProtKB-UniRule"/>
</dbReference>
<proteinExistence type="inferred from homology"/>
<dbReference type="EC" id="2.3.2.6" evidence="10 15"/>
<evidence type="ECO:0000256" key="4">
    <source>
        <dbReference type="ARBA" id="ARBA00023315"/>
    </source>
</evidence>
<evidence type="ECO:0000256" key="9">
    <source>
        <dbReference type="ARBA" id="ARBA00061535"/>
    </source>
</evidence>
<gene>
    <name evidence="15" type="primary">aat</name>
    <name evidence="16" type="ORF">AsAng_0026150</name>
</gene>
<evidence type="ECO:0000256" key="6">
    <source>
        <dbReference type="ARBA" id="ARBA00050652"/>
    </source>
</evidence>
<evidence type="ECO:0000256" key="12">
    <source>
        <dbReference type="ARBA" id="ARBA00077136"/>
    </source>
</evidence>
<comment type="catalytic activity">
    <reaction evidence="6 15">
        <text>N-terminal L-arginyl-[protein] + L-leucyl-tRNA(Leu) = N-terminal L-leucyl-L-arginyl-[protein] + tRNA(Leu) + H(+)</text>
        <dbReference type="Rhea" id="RHEA:50416"/>
        <dbReference type="Rhea" id="RHEA-COMP:9613"/>
        <dbReference type="Rhea" id="RHEA-COMP:9622"/>
        <dbReference type="Rhea" id="RHEA-COMP:12672"/>
        <dbReference type="Rhea" id="RHEA-COMP:12673"/>
        <dbReference type="ChEBI" id="CHEBI:15378"/>
        <dbReference type="ChEBI" id="CHEBI:64719"/>
        <dbReference type="ChEBI" id="CHEBI:78442"/>
        <dbReference type="ChEBI" id="CHEBI:78494"/>
        <dbReference type="ChEBI" id="CHEBI:133044"/>
        <dbReference type="EC" id="2.3.2.6"/>
    </reaction>
</comment>
<protein>
    <recommendedName>
        <fullName evidence="11 15">Leucyl/phenylalanyl-tRNA--protein transferase</fullName>
        <ecNumber evidence="10 15">2.3.2.6</ecNumber>
    </recommendedName>
    <alternativeName>
        <fullName evidence="12 15">L/F-transferase</fullName>
    </alternativeName>
    <alternativeName>
        <fullName evidence="13 15">Leucyltransferase</fullName>
    </alternativeName>
    <alternativeName>
        <fullName evidence="14 15">Phenyalanyltransferase</fullName>
    </alternativeName>
</protein>
<evidence type="ECO:0000256" key="5">
    <source>
        <dbReference type="ARBA" id="ARBA00050607"/>
    </source>
</evidence>
<comment type="catalytic activity">
    <reaction evidence="5 15">
        <text>L-phenylalanyl-tRNA(Phe) + an N-terminal L-alpha-aminoacyl-[protein] = an N-terminal L-phenylalanyl-L-alpha-aminoacyl-[protein] + tRNA(Phe)</text>
        <dbReference type="Rhea" id="RHEA:43632"/>
        <dbReference type="Rhea" id="RHEA-COMP:9668"/>
        <dbReference type="Rhea" id="RHEA-COMP:9699"/>
        <dbReference type="Rhea" id="RHEA-COMP:10636"/>
        <dbReference type="Rhea" id="RHEA-COMP:10637"/>
        <dbReference type="ChEBI" id="CHEBI:78442"/>
        <dbReference type="ChEBI" id="CHEBI:78531"/>
        <dbReference type="ChEBI" id="CHEBI:78597"/>
        <dbReference type="ChEBI" id="CHEBI:83561"/>
        <dbReference type="EC" id="2.3.2.6"/>
    </reaction>
</comment>
<dbReference type="InterPro" id="IPR004616">
    <property type="entry name" value="Leu/Phe-tRNA_Trfase"/>
</dbReference>
<keyword evidence="4 15" id="KW-0012">Acyltransferase</keyword>
<evidence type="ECO:0000256" key="3">
    <source>
        <dbReference type="ARBA" id="ARBA00022679"/>
    </source>
</evidence>
<dbReference type="EMBL" id="AP026867">
    <property type="protein sequence ID" value="BDS11901.1"/>
    <property type="molecule type" value="Genomic_DNA"/>
</dbReference>
<comment type="catalytic activity">
    <reaction evidence="7 15">
        <text>N-terminal L-lysyl-[protein] + L-leucyl-tRNA(Leu) = N-terminal L-leucyl-L-lysyl-[protein] + tRNA(Leu) + H(+)</text>
        <dbReference type="Rhea" id="RHEA:12340"/>
        <dbReference type="Rhea" id="RHEA-COMP:9613"/>
        <dbReference type="Rhea" id="RHEA-COMP:9622"/>
        <dbReference type="Rhea" id="RHEA-COMP:12670"/>
        <dbReference type="Rhea" id="RHEA-COMP:12671"/>
        <dbReference type="ChEBI" id="CHEBI:15378"/>
        <dbReference type="ChEBI" id="CHEBI:65249"/>
        <dbReference type="ChEBI" id="CHEBI:78442"/>
        <dbReference type="ChEBI" id="CHEBI:78494"/>
        <dbReference type="ChEBI" id="CHEBI:133043"/>
        <dbReference type="EC" id="2.3.2.6"/>
    </reaction>
</comment>
<accession>A0A916DSI4</accession>
<keyword evidence="2 15" id="KW-0963">Cytoplasm</keyword>
<dbReference type="Pfam" id="PF03588">
    <property type="entry name" value="Leu_Phe_trans"/>
    <property type="match status" value="1"/>
</dbReference>
<name>A0A916DSI4_9BACT</name>
<dbReference type="InterPro" id="IPR042221">
    <property type="entry name" value="Leu/Phe-tRNA_Trfase_N"/>
</dbReference>
<dbReference type="Gene3D" id="3.30.70.3550">
    <property type="entry name" value="Leucyl/phenylalanyl-tRNA-protein transferase, N-terminal domain"/>
    <property type="match status" value="1"/>
</dbReference>
<dbReference type="InterPro" id="IPR042203">
    <property type="entry name" value="Leu/Phe-tRNA_Trfase_C"/>
</dbReference>
<evidence type="ECO:0000313" key="16">
    <source>
        <dbReference type="EMBL" id="BDS11901.1"/>
    </source>
</evidence>
<dbReference type="PANTHER" id="PTHR30098">
    <property type="entry name" value="LEUCYL/PHENYLALANYL-TRNA--PROTEIN TRANSFERASE"/>
    <property type="match status" value="1"/>
</dbReference>
<keyword evidence="3 15" id="KW-0808">Transferase</keyword>
<evidence type="ECO:0000256" key="8">
    <source>
        <dbReference type="ARBA" id="ARBA00054043"/>
    </source>
</evidence>
<evidence type="ECO:0000256" key="10">
    <source>
        <dbReference type="ARBA" id="ARBA00066767"/>
    </source>
</evidence>
<dbReference type="HAMAP" id="MF_00688">
    <property type="entry name" value="Leu_Phe_trans"/>
    <property type="match status" value="1"/>
</dbReference>
<dbReference type="NCBIfam" id="TIGR00667">
    <property type="entry name" value="aat"/>
    <property type="match status" value="1"/>
</dbReference>
<evidence type="ECO:0000256" key="13">
    <source>
        <dbReference type="ARBA" id="ARBA00077165"/>
    </source>
</evidence>
<evidence type="ECO:0000256" key="2">
    <source>
        <dbReference type="ARBA" id="ARBA00022490"/>
    </source>
</evidence>
<dbReference type="GO" id="GO:0030163">
    <property type="term" value="P:protein catabolic process"/>
    <property type="evidence" value="ECO:0007669"/>
    <property type="project" value="UniProtKB-UniRule"/>
</dbReference>
<dbReference type="RefSeq" id="WP_264793037.1">
    <property type="nucleotide sequence ID" value="NZ_AP026867.1"/>
</dbReference>
<comment type="function">
    <text evidence="8 15">Functions in the N-end rule pathway of protein degradation where it conjugates Leu, Phe and, less efficiently, Met from aminoacyl-tRNAs to the N-termini of proteins containing an N-terminal arginine or lysine.</text>
</comment>
<evidence type="ECO:0000256" key="7">
    <source>
        <dbReference type="ARBA" id="ARBA00051538"/>
    </source>
</evidence>
<evidence type="ECO:0000256" key="15">
    <source>
        <dbReference type="HAMAP-Rule" id="MF_00688"/>
    </source>
</evidence>
<dbReference type="FunFam" id="3.30.70.3550:FF:000001">
    <property type="entry name" value="Leucyl/phenylalanyl-tRNA--protein transferase"/>
    <property type="match status" value="1"/>
</dbReference>
<evidence type="ECO:0000256" key="1">
    <source>
        <dbReference type="ARBA" id="ARBA00004496"/>
    </source>
</evidence>
<sequence>MHWLTEKIAFPHPKYASVEGLLAVGGDLSPQRILFAYEHGIFPWYNEGEPILWWSPDPRFVLRPAEIKVSKSMRKILRKGIFNITFDQAFEQVIYACSSIPRNGQTGTWLTAEMQTAYLLLHQMGFAHSVEVWQEEELVGGLYGLSLGKCFFGESMFAQVSNASKAALIHLAQTLERRGFNMIDCQAETKHLATMGAKFISRDAFSAYLAQNKKEKTLRGNWSELKI</sequence>
<evidence type="ECO:0000256" key="11">
    <source>
        <dbReference type="ARBA" id="ARBA00074372"/>
    </source>
</evidence>
<dbReference type="AlphaFoldDB" id="A0A916DSI4"/>